<evidence type="ECO:0000313" key="1">
    <source>
        <dbReference type="EMBL" id="ACR10831.1"/>
    </source>
</evidence>
<organism evidence="1 2">
    <name type="scientific">Teredinibacter turnerae (strain ATCC 39867 / T7901)</name>
    <dbReference type="NCBI Taxonomy" id="377629"/>
    <lineage>
        <taxon>Bacteria</taxon>
        <taxon>Pseudomonadati</taxon>
        <taxon>Pseudomonadota</taxon>
        <taxon>Gammaproteobacteria</taxon>
        <taxon>Cellvibrionales</taxon>
        <taxon>Cellvibrionaceae</taxon>
        <taxon>Teredinibacter</taxon>
    </lineage>
</organism>
<sequence length="185" mass="20643">MQAMYLEVPLFSLGGSRVGCRSFTHGRTFPFKVVKVNNAKYVLIATGITTKAAVVSERIKKPRLMGAVLSGLNVRYRLEGRVSVFHQKLEGFREPATSVRSIWHSAGAVCTVGRVAGERITHWVVLFVRVVRIDLEVRIGNTVRLTLWFHPNVGINTWRRRSGWTVADTTRLVTPVAAVLTTVDT</sequence>
<gene>
    <name evidence="1" type="ordered locus">TERTU_2899</name>
</gene>
<keyword evidence="2" id="KW-1185">Reference proteome</keyword>
<dbReference type="AlphaFoldDB" id="C5BNB2"/>
<protein>
    <submittedName>
        <fullName evidence="1">Uncharacterized protein</fullName>
    </submittedName>
</protein>
<accession>C5BNB2</accession>
<dbReference type="Proteomes" id="UP000009080">
    <property type="component" value="Chromosome"/>
</dbReference>
<dbReference type="KEGG" id="ttu:TERTU_2899"/>
<reference evidence="1 2" key="1">
    <citation type="journal article" date="2009" name="PLoS ONE">
        <title>The complete genome of Teredinibacter turnerae T7901: an intracellular endosymbiont of marine wood-boring bivalves (shipworms).</title>
        <authorList>
            <person name="Yang J.C."/>
            <person name="Madupu R."/>
            <person name="Durkin A.S."/>
            <person name="Ekborg N.A."/>
            <person name="Pedamallu C.S."/>
            <person name="Hostetler J.B."/>
            <person name="Radune D."/>
            <person name="Toms B.S."/>
            <person name="Henrissat B."/>
            <person name="Coutinho P.M."/>
            <person name="Schwarz S."/>
            <person name="Field L."/>
            <person name="Trindade-Silva A.E."/>
            <person name="Soares C.A.G."/>
            <person name="Elshahawi S."/>
            <person name="Hanora A."/>
            <person name="Schmidt E.W."/>
            <person name="Haygood M.G."/>
            <person name="Posfai J."/>
            <person name="Benner J."/>
            <person name="Madinger C."/>
            <person name="Nove J."/>
            <person name="Anton B."/>
            <person name="Chaudhary K."/>
            <person name="Foster J."/>
            <person name="Holman A."/>
            <person name="Kumar S."/>
            <person name="Lessard P.A."/>
            <person name="Luyten Y.A."/>
            <person name="Slatko B."/>
            <person name="Wood N."/>
            <person name="Wu B."/>
            <person name="Teplitski M."/>
            <person name="Mougous J.D."/>
            <person name="Ward N."/>
            <person name="Eisen J.A."/>
            <person name="Badger J.H."/>
            <person name="Distel D.L."/>
        </authorList>
    </citation>
    <scope>NUCLEOTIDE SEQUENCE [LARGE SCALE GENOMIC DNA]</scope>
    <source>
        <strain evidence="2">ATCC 39867 / T7901</strain>
    </source>
</reference>
<dbReference type="HOGENOM" id="CLU_1460628_0_0_6"/>
<dbReference type="EMBL" id="CP001614">
    <property type="protein sequence ID" value="ACR10831.1"/>
    <property type="molecule type" value="Genomic_DNA"/>
</dbReference>
<evidence type="ECO:0000313" key="2">
    <source>
        <dbReference type="Proteomes" id="UP000009080"/>
    </source>
</evidence>
<name>C5BNB2_TERTT</name>
<proteinExistence type="predicted"/>